<accession>A0ACC2KF42</accession>
<sequence length="121" mass="14025">MLKWKARKDLHQHLEETLLNNEAQRNAFDKCVDDLPDLMGEVDVVMWMLYLSMIFSFNSTNFSLLIKHQIMERLHALIHVLEFASPHLEMICTLAKSLQPPMKRMFSHEGVVNGSIMKAKG</sequence>
<protein>
    <submittedName>
        <fullName evidence="1">Uncharacterized protein</fullName>
    </submittedName>
</protein>
<name>A0ACC2KF42_PERAE</name>
<comment type="caution">
    <text evidence="1">The sequence shown here is derived from an EMBL/GenBank/DDBJ whole genome shotgun (WGS) entry which is preliminary data.</text>
</comment>
<keyword evidence="2" id="KW-1185">Reference proteome</keyword>
<organism evidence="1 2">
    <name type="scientific">Persea americana</name>
    <name type="common">Avocado</name>
    <dbReference type="NCBI Taxonomy" id="3435"/>
    <lineage>
        <taxon>Eukaryota</taxon>
        <taxon>Viridiplantae</taxon>
        <taxon>Streptophyta</taxon>
        <taxon>Embryophyta</taxon>
        <taxon>Tracheophyta</taxon>
        <taxon>Spermatophyta</taxon>
        <taxon>Magnoliopsida</taxon>
        <taxon>Magnoliidae</taxon>
        <taxon>Laurales</taxon>
        <taxon>Lauraceae</taxon>
        <taxon>Persea</taxon>
    </lineage>
</organism>
<evidence type="ECO:0000313" key="1">
    <source>
        <dbReference type="EMBL" id="KAJ8619696.1"/>
    </source>
</evidence>
<proteinExistence type="predicted"/>
<evidence type="ECO:0000313" key="2">
    <source>
        <dbReference type="Proteomes" id="UP001234297"/>
    </source>
</evidence>
<gene>
    <name evidence="1" type="ORF">MRB53_028225</name>
</gene>
<dbReference type="Proteomes" id="UP001234297">
    <property type="component" value="Chromosome 9"/>
</dbReference>
<reference evidence="1 2" key="1">
    <citation type="journal article" date="2022" name="Hortic Res">
        <title>A haplotype resolved chromosomal level avocado genome allows analysis of novel avocado genes.</title>
        <authorList>
            <person name="Nath O."/>
            <person name="Fletcher S.J."/>
            <person name="Hayward A."/>
            <person name="Shaw L.M."/>
            <person name="Masouleh A.K."/>
            <person name="Furtado A."/>
            <person name="Henry R.J."/>
            <person name="Mitter N."/>
        </authorList>
    </citation>
    <scope>NUCLEOTIDE SEQUENCE [LARGE SCALE GENOMIC DNA]</scope>
    <source>
        <strain evidence="2">cv. Hass</strain>
    </source>
</reference>
<dbReference type="EMBL" id="CM056817">
    <property type="protein sequence ID" value="KAJ8619696.1"/>
    <property type="molecule type" value="Genomic_DNA"/>
</dbReference>